<dbReference type="OrthoDB" id="4563074at2"/>
<keyword evidence="2" id="KW-1185">Reference proteome</keyword>
<evidence type="ECO:0000313" key="2">
    <source>
        <dbReference type="Proteomes" id="UP000267164"/>
    </source>
</evidence>
<dbReference type="KEGG" id="nyu:D7D52_28115"/>
<dbReference type="InterPro" id="IPR019239">
    <property type="entry name" value="VapB_antitoxin"/>
</dbReference>
<organism evidence="1 2">
    <name type="scientific">Nocardia yunnanensis</name>
    <dbReference type="NCBI Taxonomy" id="2382165"/>
    <lineage>
        <taxon>Bacteria</taxon>
        <taxon>Bacillati</taxon>
        <taxon>Actinomycetota</taxon>
        <taxon>Actinomycetes</taxon>
        <taxon>Mycobacteriales</taxon>
        <taxon>Nocardiaceae</taxon>
        <taxon>Nocardia</taxon>
    </lineage>
</organism>
<dbReference type="Proteomes" id="UP000267164">
    <property type="component" value="Chromosome"/>
</dbReference>
<name>A0A386ZHN7_9NOCA</name>
<dbReference type="EMBL" id="CP032568">
    <property type="protein sequence ID" value="AYF77031.1"/>
    <property type="molecule type" value="Genomic_DNA"/>
</dbReference>
<dbReference type="RefSeq" id="WP_120741135.1">
    <property type="nucleotide sequence ID" value="NZ_CP032568.1"/>
</dbReference>
<dbReference type="Pfam" id="PF09957">
    <property type="entry name" value="VapB_antitoxin"/>
    <property type="match status" value="1"/>
</dbReference>
<gene>
    <name evidence="1" type="ORF">D7D52_28115</name>
</gene>
<proteinExistence type="predicted"/>
<accession>A0A386ZHN7</accession>
<protein>
    <submittedName>
        <fullName evidence="1">DUF2191 domain-containing protein</fullName>
    </submittedName>
</protein>
<evidence type="ECO:0000313" key="1">
    <source>
        <dbReference type="EMBL" id="AYF77031.1"/>
    </source>
</evidence>
<sequence length="69" mass="7865">MSKLLIEVDDEALAEAQRLLGTTTKKDTVNAALIEVAKRIKRAKALAELVEMAERGDFDYLRDKRGYRR</sequence>
<dbReference type="AlphaFoldDB" id="A0A386ZHN7"/>
<reference evidence="1 2" key="1">
    <citation type="submission" date="2018-09" db="EMBL/GenBank/DDBJ databases">
        <title>Nocardia yunnanensis sp. nov., an actinomycete isolated from a soil sample.</title>
        <authorList>
            <person name="Zhang J."/>
        </authorList>
    </citation>
    <scope>NUCLEOTIDE SEQUENCE [LARGE SCALE GENOMIC DNA]</scope>
    <source>
        <strain evidence="1 2">CFHS0054</strain>
    </source>
</reference>